<keyword evidence="1" id="KW-0472">Membrane</keyword>
<dbReference type="InterPro" id="IPR041916">
    <property type="entry name" value="Anti_sigma_zinc_sf"/>
</dbReference>
<evidence type="ECO:0000313" key="2">
    <source>
        <dbReference type="EMBL" id="GHE70365.1"/>
    </source>
</evidence>
<organism evidence="2 3">
    <name type="scientific">Roseivirga thermotolerans</name>
    <dbReference type="NCBI Taxonomy" id="1758176"/>
    <lineage>
        <taxon>Bacteria</taxon>
        <taxon>Pseudomonadati</taxon>
        <taxon>Bacteroidota</taxon>
        <taxon>Cytophagia</taxon>
        <taxon>Cytophagales</taxon>
        <taxon>Roseivirgaceae</taxon>
        <taxon>Roseivirga</taxon>
    </lineage>
</organism>
<proteinExistence type="predicted"/>
<reference evidence="3" key="1">
    <citation type="journal article" date="2019" name="Int. J. Syst. Evol. Microbiol.">
        <title>The Global Catalogue of Microorganisms (GCM) 10K type strain sequencing project: providing services to taxonomists for standard genome sequencing and annotation.</title>
        <authorList>
            <consortium name="The Broad Institute Genomics Platform"/>
            <consortium name="The Broad Institute Genome Sequencing Center for Infectious Disease"/>
            <person name="Wu L."/>
            <person name="Ma J."/>
        </authorList>
    </citation>
    <scope>NUCLEOTIDE SEQUENCE [LARGE SCALE GENOMIC DNA]</scope>
    <source>
        <strain evidence="3">CGMCC 1.15111</strain>
    </source>
</reference>
<keyword evidence="1" id="KW-1133">Transmembrane helix</keyword>
<feature type="transmembrane region" description="Helical" evidence="1">
    <location>
        <begin position="71"/>
        <end position="90"/>
    </location>
</feature>
<dbReference type="EMBL" id="BNAG01000004">
    <property type="protein sequence ID" value="GHE70365.1"/>
    <property type="molecule type" value="Genomic_DNA"/>
</dbReference>
<dbReference type="Gene3D" id="1.10.10.1320">
    <property type="entry name" value="Anti-sigma factor, zinc-finger domain"/>
    <property type="match status" value="1"/>
</dbReference>
<gene>
    <name evidence="2" type="ORF">GCM10011340_27530</name>
</gene>
<name>A0ABQ3I9T1_9BACT</name>
<keyword evidence="3" id="KW-1185">Reference proteome</keyword>
<evidence type="ECO:0008006" key="4">
    <source>
        <dbReference type="Google" id="ProtNLM"/>
    </source>
</evidence>
<accession>A0ABQ3I9T1</accession>
<keyword evidence="1" id="KW-0812">Transmembrane</keyword>
<comment type="caution">
    <text evidence="2">The sequence shown here is derived from an EMBL/GenBank/DDBJ whole genome shotgun (WGS) entry which is preliminary data.</text>
</comment>
<dbReference type="Proteomes" id="UP000658258">
    <property type="component" value="Unassembled WGS sequence"/>
</dbReference>
<evidence type="ECO:0000313" key="3">
    <source>
        <dbReference type="Proteomes" id="UP000658258"/>
    </source>
</evidence>
<sequence>MLIDYLYDELPEEEKQAIEAYLKEHPEERAKLEEMQETSLLFSELEDEEMPQPMAFITPSKNEEWLYWRKYVAVAATLLLVCVFAWLSNFRVEKTNDGWRMAFGPAQYGMSEEEVTDLIYQDRLMVLDYMNTSLHNRNDSINRKFSALQASLNDDTFLKEAFNREREALLNELTVFSEKVGEDYREILHQIVLNFSNNLETQRIEDLRNIQAAFSALEDATVNRQIDMEEAIIDLTERVNAVAANLSNNK</sequence>
<protein>
    <recommendedName>
        <fullName evidence="4">Zinc-finger domain-containing protein</fullName>
    </recommendedName>
</protein>
<evidence type="ECO:0000256" key="1">
    <source>
        <dbReference type="SAM" id="Phobius"/>
    </source>
</evidence>